<dbReference type="NCBIfam" id="TIGR01850">
    <property type="entry name" value="argC"/>
    <property type="match status" value="1"/>
</dbReference>
<keyword evidence="3 5" id="KW-0521">NADP</keyword>
<dbReference type="Gene3D" id="3.40.50.720">
    <property type="entry name" value="NAD(P)-binding Rossmann-like Domain"/>
    <property type="match status" value="1"/>
</dbReference>
<evidence type="ECO:0000256" key="5">
    <source>
        <dbReference type="HAMAP-Rule" id="MF_00150"/>
    </source>
</evidence>
<dbReference type="Pfam" id="PF01118">
    <property type="entry name" value="Semialdhyde_dh"/>
    <property type="match status" value="1"/>
</dbReference>
<dbReference type="EC" id="1.2.1.38" evidence="5"/>
<dbReference type="Proteomes" id="UP000295517">
    <property type="component" value="Chromosome"/>
</dbReference>
<evidence type="ECO:0000259" key="7">
    <source>
        <dbReference type="SMART" id="SM00859"/>
    </source>
</evidence>
<dbReference type="GO" id="GO:0070401">
    <property type="term" value="F:NADP+ binding"/>
    <property type="evidence" value="ECO:0007669"/>
    <property type="project" value="InterPro"/>
</dbReference>
<dbReference type="Gene3D" id="3.30.360.10">
    <property type="entry name" value="Dihydrodipicolinate Reductase, domain 2"/>
    <property type="match status" value="1"/>
</dbReference>
<dbReference type="SMART" id="SM00859">
    <property type="entry name" value="Semialdhyde_dh"/>
    <property type="match status" value="1"/>
</dbReference>
<feature type="domain" description="Semialdehyde dehydrogenase NAD-binding" evidence="7">
    <location>
        <begin position="6"/>
        <end position="142"/>
    </location>
</feature>
<keyword evidence="5" id="KW-0963">Cytoplasm</keyword>
<dbReference type="InterPro" id="IPR000534">
    <property type="entry name" value="Semialdehyde_DH_NAD-bd"/>
</dbReference>
<comment type="similarity">
    <text evidence="5">Belongs to the NAGSA dehydrogenase family. Type 1 subfamily.</text>
</comment>
<evidence type="ECO:0000313" key="9">
    <source>
        <dbReference type="Proteomes" id="UP000295517"/>
    </source>
</evidence>
<keyword evidence="4 5" id="KW-0560">Oxidoreductase</keyword>
<comment type="function">
    <text evidence="5">Catalyzes the NADPH-dependent reduction of N-acetyl-5-glutamyl phosphate to yield N-acetyl-L-glutamate 5-semialdehyde.</text>
</comment>
<evidence type="ECO:0000256" key="3">
    <source>
        <dbReference type="ARBA" id="ARBA00022857"/>
    </source>
</evidence>
<evidence type="ECO:0000256" key="4">
    <source>
        <dbReference type="ARBA" id="ARBA00023002"/>
    </source>
</evidence>
<dbReference type="GO" id="GO:0005737">
    <property type="term" value="C:cytoplasm"/>
    <property type="evidence" value="ECO:0007669"/>
    <property type="project" value="UniProtKB-SubCell"/>
</dbReference>
<dbReference type="HAMAP" id="MF_00150">
    <property type="entry name" value="ArgC_type1"/>
    <property type="match status" value="1"/>
</dbReference>
<evidence type="ECO:0000256" key="2">
    <source>
        <dbReference type="ARBA" id="ARBA00022605"/>
    </source>
</evidence>
<comment type="subcellular location">
    <subcellularLocation>
        <location evidence="5">Cytoplasm</location>
    </subcellularLocation>
</comment>
<evidence type="ECO:0000313" key="8">
    <source>
        <dbReference type="EMBL" id="QBR84437.1"/>
    </source>
</evidence>
<dbReference type="PANTHER" id="PTHR32338:SF10">
    <property type="entry name" value="N-ACETYL-GAMMA-GLUTAMYL-PHOSPHATE REDUCTASE, CHLOROPLASTIC-RELATED"/>
    <property type="match status" value="1"/>
</dbReference>
<keyword evidence="2 5" id="KW-0028">Amino-acid biosynthesis</keyword>
<dbReference type="GO" id="GO:0003942">
    <property type="term" value="F:N-acetyl-gamma-glutamyl-phosphate reductase activity"/>
    <property type="evidence" value="ECO:0007669"/>
    <property type="project" value="UniProtKB-UniRule"/>
</dbReference>
<dbReference type="InterPro" id="IPR000706">
    <property type="entry name" value="AGPR_type-1"/>
</dbReference>
<dbReference type="GO" id="GO:0051287">
    <property type="term" value="F:NAD binding"/>
    <property type="evidence" value="ECO:0007669"/>
    <property type="project" value="InterPro"/>
</dbReference>
<gene>
    <name evidence="5 8" type="primary">argC</name>
    <name evidence="8" type="ORF">E3983_08735</name>
</gene>
<dbReference type="SUPFAM" id="SSF55347">
    <property type="entry name" value="Glyceraldehyde-3-phosphate dehydrogenase-like, C-terminal domain"/>
    <property type="match status" value="1"/>
</dbReference>
<dbReference type="InterPro" id="IPR036291">
    <property type="entry name" value="NAD(P)-bd_dom_sf"/>
</dbReference>
<organism evidence="8 9">
    <name type="scientific">Legionella israelensis</name>
    <dbReference type="NCBI Taxonomy" id="454"/>
    <lineage>
        <taxon>Bacteria</taxon>
        <taxon>Pseudomonadati</taxon>
        <taxon>Pseudomonadota</taxon>
        <taxon>Gammaproteobacteria</taxon>
        <taxon>Legionellales</taxon>
        <taxon>Legionellaceae</taxon>
        <taxon>Legionella</taxon>
    </lineage>
</organism>
<dbReference type="RefSeq" id="WP_135060671.1">
    <property type="nucleotide sequence ID" value="NZ_CP038254.1"/>
</dbReference>
<protein>
    <recommendedName>
        <fullName evidence="5">N-acetyl-gamma-glutamyl-phosphate reductase</fullName>
        <shortName evidence="5">AGPR</shortName>
        <ecNumber evidence="5">1.2.1.38</ecNumber>
    </recommendedName>
    <alternativeName>
        <fullName evidence="5">N-acetyl-glutamate semialdehyde dehydrogenase</fullName>
        <shortName evidence="5">NAGSA dehydrogenase</shortName>
    </alternativeName>
</protein>
<dbReference type="CDD" id="cd17895">
    <property type="entry name" value="AGPR_1_N"/>
    <property type="match status" value="1"/>
</dbReference>
<proteinExistence type="inferred from homology"/>
<dbReference type="AlphaFoldDB" id="A0AAX1EHA1"/>
<dbReference type="Pfam" id="PF22698">
    <property type="entry name" value="Semialdhyde_dhC_1"/>
    <property type="match status" value="1"/>
</dbReference>
<dbReference type="GO" id="GO:0006526">
    <property type="term" value="P:L-arginine biosynthetic process"/>
    <property type="evidence" value="ECO:0007669"/>
    <property type="project" value="UniProtKB-UniRule"/>
</dbReference>
<evidence type="ECO:0000256" key="6">
    <source>
        <dbReference type="PROSITE-ProRule" id="PRU10010"/>
    </source>
</evidence>
<reference evidence="8 9" key="1">
    <citation type="submission" date="2019-03" db="EMBL/GenBank/DDBJ databases">
        <title>Diverse conjugative elements silence natural transformation in Legionella species.</title>
        <authorList>
            <person name="Durieux I."/>
            <person name="Ginevra C."/>
            <person name="Attaiech L."/>
            <person name="Picq K."/>
            <person name="Juan P.A."/>
            <person name="Jarraud S."/>
            <person name="Charpentier X."/>
        </authorList>
    </citation>
    <scope>NUCLEOTIDE SEQUENCE [LARGE SCALE GENOMIC DNA]</scope>
    <source>
        <strain evidence="8 9">HL-0427-4011</strain>
    </source>
</reference>
<dbReference type="SUPFAM" id="SSF51735">
    <property type="entry name" value="NAD(P)-binding Rossmann-fold domains"/>
    <property type="match status" value="1"/>
</dbReference>
<dbReference type="PANTHER" id="PTHR32338">
    <property type="entry name" value="N-ACETYL-GAMMA-GLUTAMYL-PHOSPHATE REDUCTASE, CHLOROPLASTIC-RELATED-RELATED"/>
    <property type="match status" value="1"/>
</dbReference>
<accession>A0AAX1EHA1</accession>
<dbReference type="PROSITE" id="PS01224">
    <property type="entry name" value="ARGC"/>
    <property type="match status" value="1"/>
</dbReference>
<sequence>MNKRINIAICGFQGYVGKTLVSLLLGHPHLKIVAFLAGKSDEQFQTHVEIAVKQIVPVYSLPEMLEKQNEVDLLLLATPPDVSIALVQKLKNTSMKIIDLSGAFRLPQQEMFLWYGLQHHIPEYLNGAAYALSPWSNQIIGQKLLANPGCYATCALMALIPLLKENIIKKNTIIIDAKSGTSGAGKKANLDLMFSEMADNFFPYKVGKHQHKPEINYILEQYTGKPCKVVFTTQMLPLLRGISMTIYADVISDIQSDEESIATITKVYQTAYAGYPLVKFAAINQGNAENDKFLLSLKSVSGTPNTHIAYYVEEGKLYLFASIDNLLKGAASQAIENINRLYQLPPETSLLAKEVV</sequence>
<dbReference type="InterPro" id="IPR058924">
    <property type="entry name" value="AGPR_dimerisation_dom"/>
</dbReference>
<dbReference type="InterPro" id="IPR023013">
    <property type="entry name" value="AGPR_AS"/>
</dbReference>
<evidence type="ECO:0000256" key="1">
    <source>
        <dbReference type="ARBA" id="ARBA00022571"/>
    </source>
</evidence>
<dbReference type="EMBL" id="CP038254">
    <property type="protein sequence ID" value="QBR84437.1"/>
    <property type="molecule type" value="Genomic_DNA"/>
</dbReference>
<dbReference type="InterPro" id="IPR050085">
    <property type="entry name" value="AGPR"/>
</dbReference>
<comment type="pathway">
    <text evidence="5">Amino-acid biosynthesis; L-arginine biosynthesis; N(2)-acetyl-L-ornithine from L-glutamate: step 3/4.</text>
</comment>
<name>A0AAX1EHA1_9GAMM</name>
<dbReference type="CDD" id="cd23934">
    <property type="entry name" value="AGPR_1_C"/>
    <property type="match status" value="1"/>
</dbReference>
<comment type="catalytic activity">
    <reaction evidence="5">
        <text>N-acetyl-L-glutamate 5-semialdehyde + phosphate + NADP(+) = N-acetyl-L-glutamyl 5-phosphate + NADPH + H(+)</text>
        <dbReference type="Rhea" id="RHEA:21588"/>
        <dbReference type="ChEBI" id="CHEBI:15378"/>
        <dbReference type="ChEBI" id="CHEBI:29123"/>
        <dbReference type="ChEBI" id="CHEBI:43474"/>
        <dbReference type="ChEBI" id="CHEBI:57783"/>
        <dbReference type="ChEBI" id="CHEBI:57936"/>
        <dbReference type="ChEBI" id="CHEBI:58349"/>
        <dbReference type="EC" id="1.2.1.38"/>
    </reaction>
</comment>
<feature type="active site" evidence="5 6">
    <location>
        <position position="150"/>
    </location>
</feature>
<keyword evidence="1 5" id="KW-0055">Arginine biosynthesis</keyword>